<proteinExistence type="predicted"/>
<feature type="transmembrane region" description="Helical" evidence="2">
    <location>
        <begin position="609"/>
        <end position="634"/>
    </location>
</feature>
<dbReference type="InterPro" id="IPR021840">
    <property type="entry name" value="DUF3433"/>
</dbReference>
<feature type="transmembrane region" description="Helical" evidence="2">
    <location>
        <begin position="764"/>
        <end position="783"/>
    </location>
</feature>
<feature type="region of interest" description="Disordered" evidence="1">
    <location>
        <begin position="195"/>
        <end position="261"/>
    </location>
</feature>
<organism evidence="3 4">
    <name type="scientific">Aureobasidium melanogenum</name>
    <name type="common">Aureobasidium pullulans var. melanogenum</name>
    <dbReference type="NCBI Taxonomy" id="46634"/>
    <lineage>
        <taxon>Eukaryota</taxon>
        <taxon>Fungi</taxon>
        <taxon>Dikarya</taxon>
        <taxon>Ascomycota</taxon>
        <taxon>Pezizomycotina</taxon>
        <taxon>Dothideomycetes</taxon>
        <taxon>Dothideomycetidae</taxon>
        <taxon>Dothideales</taxon>
        <taxon>Saccotheciaceae</taxon>
        <taxon>Aureobasidium</taxon>
    </lineage>
</organism>
<dbReference type="EMBL" id="JAHFXS010000439">
    <property type="protein sequence ID" value="KAG9984952.1"/>
    <property type="molecule type" value="Genomic_DNA"/>
</dbReference>
<evidence type="ECO:0000313" key="4">
    <source>
        <dbReference type="Proteomes" id="UP000729357"/>
    </source>
</evidence>
<feature type="non-terminal residue" evidence="3">
    <location>
        <position position="912"/>
    </location>
</feature>
<feature type="compositionally biased region" description="Low complexity" evidence="1">
    <location>
        <begin position="37"/>
        <end position="54"/>
    </location>
</feature>
<keyword evidence="2" id="KW-0812">Transmembrane</keyword>
<protein>
    <recommendedName>
        <fullName evidence="5">Phosphoribosylaminoimidazole-succinocarboxamide synthase</fullName>
    </recommendedName>
</protein>
<keyword evidence="2" id="KW-0472">Membrane</keyword>
<reference evidence="3" key="2">
    <citation type="submission" date="2021-08" db="EMBL/GenBank/DDBJ databases">
        <authorList>
            <person name="Gostincar C."/>
            <person name="Sun X."/>
            <person name="Song Z."/>
            <person name="Gunde-Cimerman N."/>
        </authorList>
    </citation>
    <scope>NUCLEOTIDE SEQUENCE</scope>
    <source>
        <strain evidence="3">EXF-9298</strain>
    </source>
</reference>
<keyword evidence="2" id="KW-1133">Transmembrane helix</keyword>
<reference evidence="3" key="1">
    <citation type="journal article" date="2021" name="J Fungi (Basel)">
        <title>Virulence traits and population genomics of the black yeast Aureobasidium melanogenum.</title>
        <authorList>
            <person name="Cernosa A."/>
            <person name="Sun X."/>
            <person name="Gostincar C."/>
            <person name="Fang C."/>
            <person name="Gunde-Cimerman N."/>
            <person name="Song Z."/>
        </authorList>
    </citation>
    <scope>NUCLEOTIDE SEQUENCE</scope>
    <source>
        <strain evidence="3">EXF-9298</strain>
    </source>
</reference>
<sequence>MSRSLESLHLKHTNVSTPRLERTQSERSFTASEDYYSLSSRSSNRSDSRASQSRPYTLPRTQSRTIRRIESPASPGSQTQTYPSRQSYEGIARPVLIRQVSKPSSRPMRGHGVRRRDLAPTEISVPPIPPRRGSPVTRKPVPSTVLETPSHLEPIRVPQAALSSASMQIARQYDPPTPEADTPYVRFALDQITRDEDEAEDEAEGKPWLGPEFGNSYDEGPIPLEKEYPPVPELPFDDITPIPIPPRSPKRKSSQTPTPHPLQQELHLFTPFEPSTGSFYAPLTALPPVLRPVRLGIFISLTTLYLIALLFTAIWSRVRTGLCNYGSLGDGTYFVFQYLPTLLGMILLLWLFEIEKAVYRVAPFIALASKNSTLRGHGTTLPMYPSGFALPPLAHLRAGQRAIGTFLIASWLSIFTIPLLASSFNVYFRGTPGRWVWLATQGTIWTTIALYIVLLAASITLWLFLHRRGTGLKWDARTLADLIVITERSNILDHFADISVHVNKYELWGHSTERQDRLGYFNTAYNPNDVFHTLGAPNRPARPYSTEESILNEKLLNQSTGYSNINEPGQDRPYSYGSYGTHNTTDLVLQPDNTDNYLPWFLRTGFASLWFFIALILLLAFLVVSYLPATAITAGFLPDLPETVNRFGFSSSNFLYSFVPSLLGLLCLLVWQPIDLAFRRLQPYASMSSPGGCLAEKSLLLSYAADAPFVVTLKAAVNGHIRVTLLSFVTIIASLLPVLAGGVFWSQFYIDQQRVRVSAHMTAFYPLTVFLVIYALAYILAFAGHKRALPNRGITLADTISLLHQSRLLNDAAFQAPATKTALVTRLLSAPVGECNSYHQNPETEGAITGSKVSIADSLRGLGRARADATTTLGSLELPRYGYGKYFGRDGKRHVGVDRVGRPGVPDMVIRM</sequence>
<dbReference type="Proteomes" id="UP000729357">
    <property type="component" value="Unassembled WGS sequence"/>
</dbReference>
<keyword evidence="4" id="KW-1185">Reference proteome</keyword>
<feature type="transmembrane region" description="Helical" evidence="2">
    <location>
        <begin position="335"/>
        <end position="352"/>
    </location>
</feature>
<feature type="transmembrane region" description="Helical" evidence="2">
    <location>
        <begin position="402"/>
        <end position="424"/>
    </location>
</feature>
<dbReference type="AlphaFoldDB" id="A0A9P8JX76"/>
<feature type="transmembrane region" description="Helical" evidence="2">
    <location>
        <begin position="654"/>
        <end position="671"/>
    </location>
</feature>
<feature type="transmembrane region" description="Helical" evidence="2">
    <location>
        <begin position="723"/>
        <end position="744"/>
    </location>
</feature>
<evidence type="ECO:0000256" key="2">
    <source>
        <dbReference type="SAM" id="Phobius"/>
    </source>
</evidence>
<feature type="region of interest" description="Disordered" evidence="1">
    <location>
        <begin position="1"/>
        <end position="145"/>
    </location>
</feature>
<evidence type="ECO:0000313" key="3">
    <source>
        <dbReference type="EMBL" id="KAG9984952.1"/>
    </source>
</evidence>
<dbReference type="PANTHER" id="PTHR37544">
    <property type="entry name" value="SPRAY-RELATED"/>
    <property type="match status" value="1"/>
</dbReference>
<feature type="compositionally biased region" description="Polar residues" evidence="1">
    <location>
        <begin position="74"/>
        <end position="87"/>
    </location>
</feature>
<evidence type="ECO:0000256" key="1">
    <source>
        <dbReference type="SAM" id="MobiDB-lite"/>
    </source>
</evidence>
<feature type="transmembrane region" description="Helical" evidence="2">
    <location>
        <begin position="295"/>
        <end position="315"/>
    </location>
</feature>
<gene>
    <name evidence="3" type="ORF">KCU98_g5058</name>
</gene>
<name>A0A9P8JX76_AURME</name>
<comment type="caution">
    <text evidence="3">The sequence shown here is derived from an EMBL/GenBank/DDBJ whole genome shotgun (WGS) entry which is preliminary data.</text>
</comment>
<dbReference type="Pfam" id="PF11915">
    <property type="entry name" value="DUF3433"/>
    <property type="match status" value="2"/>
</dbReference>
<dbReference type="PANTHER" id="PTHR37544:SF1">
    <property type="entry name" value="PHOSPHORIBOSYLAMINOIMIDAZOLE-SUCCINOCARBOXAMIDE SYNTHASE"/>
    <property type="match status" value="1"/>
</dbReference>
<evidence type="ECO:0008006" key="5">
    <source>
        <dbReference type="Google" id="ProtNLM"/>
    </source>
</evidence>
<feature type="transmembrane region" description="Helical" evidence="2">
    <location>
        <begin position="444"/>
        <end position="465"/>
    </location>
</feature>
<accession>A0A9P8JX76</accession>